<accession>A0A7V1LMM3</accession>
<gene>
    <name evidence="2" type="ORF">ENJ10_08730</name>
</gene>
<keyword evidence="1" id="KW-1133">Transmembrane helix</keyword>
<name>A0A7V1LMM3_CALAY</name>
<dbReference type="AlphaFoldDB" id="A0A7V1LMM3"/>
<organism evidence="2">
    <name type="scientific">Caldithrix abyssi</name>
    <dbReference type="NCBI Taxonomy" id="187145"/>
    <lineage>
        <taxon>Bacteria</taxon>
        <taxon>Pseudomonadati</taxon>
        <taxon>Calditrichota</taxon>
        <taxon>Calditrichia</taxon>
        <taxon>Calditrichales</taxon>
        <taxon>Calditrichaceae</taxon>
        <taxon>Caldithrix</taxon>
    </lineage>
</organism>
<dbReference type="EMBL" id="DRLD01000240">
    <property type="protein sequence ID" value="HED10760.1"/>
    <property type="molecule type" value="Genomic_DNA"/>
</dbReference>
<feature type="transmembrane region" description="Helical" evidence="1">
    <location>
        <begin position="124"/>
        <end position="141"/>
    </location>
</feature>
<evidence type="ECO:0000256" key="1">
    <source>
        <dbReference type="SAM" id="Phobius"/>
    </source>
</evidence>
<keyword evidence="1" id="KW-0472">Membrane</keyword>
<keyword evidence="1" id="KW-0812">Transmembrane</keyword>
<reference evidence="2" key="1">
    <citation type="journal article" date="2020" name="mSystems">
        <title>Genome- and Community-Level Interaction Insights into Carbon Utilization and Element Cycling Functions of Hydrothermarchaeota in Hydrothermal Sediment.</title>
        <authorList>
            <person name="Zhou Z."/>
            <person name="Liu Y."/>
            <person name="Xu W."/>
            <person name="Pan J."/>
            <person name="Luo Z.H."/>
            <person name="Li M."/>
        </authorList>
    </citation>
    <scope>NUCLEOTIDE SEQUENCE [LARGE SCALE GENOMIC DNA]</scope>
    <source>
        <strain evidence="2">HyVt-456</strain>
    </source>
</reference>
<evidence type="ECO:0000313" key="2">
    <source>
        <dbReference type="EMBL" id="HED10760.1"/>
    </source>
</evidence>
<sequence>MIDKTRQLIILQKILSSKDFKASEKYNALLTYLVKASLEQKRPKEYSIAVDVFGRDKSFNPAEDTIVRYYMHRLRQKIKNYYEHEGRNDEVWLSIPKGHYEVKFIPRPEIEDEKEAESSPWNRLVFILLIFSLLISTYLYIQNSHLEAGKFSGSPVAIAADDPFWSSFFDNSYQTTLLIGDHFLYKEKEENRDKFIVDYRINNTQDFTRYKNERPGRQLEKMEQGSLPLNSIYNLNDLSRVFYSFNRKINIKLTSVYMSSQFDVADIAGQNIIYIGGFRNLRKFNYILENIGVTYRYSEKDIWRGTISIETDGNDKPLVFKSEKLKDGYYTDLGVIARVRGSKMENYLILAGFAYPAQIDVVRIMSNSSTLKRIYEQSGYREKQFPDKFIMVVQVDGLEYSALDWRVKYFKALE</sequence>
<comment type="caution">
    <text evidence="2">The sequence shown here is derived from an EMBL/GenBank/DDBJ whole genome shotgun (WGS) entry which is preliminary data.</text>
</comment>
<dbReference type="Proteomes" id="UP000886005">
    <property type="component" value="Unassembled WGS sequence"/>
</dbReference>
<proteinExistence type="predicted"/>
<protein>
    <submittedName>
        <fullName evidence="2">Uncharacterized protein</fullName>
    </submittedName>
</protein>